<reference evidence="4 5" key="1">
    <citation type="submission" date="2015-06" db="EMBL/GenBank/DDBJ databases">
        <title>Draft genome of the moderately acidophilic sulfate reducer Candidatus Desulfosporosinus acididurans strain M1.</title>
        <authorList>
            <person name="Poehlein A."/>
            <person name="Petzsch P."/>
            <person name="Johnson B.D."/>
            <person name="Schloemann M."/>
            <person name="Daniel R."/>
            <person name="Muehling M."/>
        </authorList>
    </citation>
    <scope>NUCLEOTIDE SEQUENCE [LARGE SCALE GENOMIC DNA]</scope>
    <source>
        <strain evidence="4 5">M1</strain>
    </source>
</reference>
<dbReference type="InterPro" id="IPR000182">
    <property type="entry name" value="GNAT_dom"/>
</dbReference>
<gene>
    <name evidence="4" type="primary">paiA</name>
    <name evidence="4" type="ORF">DEAC_c26260</name>
</gene>
<accession>A0A0J1FPS7</accession>
<keyword evidence="4" id="KW-0645">Protease</keyword>
<dbReference type="Proteomes" id="UP000036356">
    <property type="component" value="Unassembled WGS sequence"/>
</dbReference>
<keyword evidence="2 4" id="KW-0012">Acyltransferase</keyword>
<feature type="domain" description="N-acetyltransferase" evidence="3">
    <location>
        <begin position="4"/>
        <end position="142"/>
    </location>
</feature>
<dbReference type="RefSeq" id="WP_047810453.1">
    <property type="nucleotide sequence ID" value="NZ_LDZY01000008.1"/>
</dbReference>
<dbReference type="Gene3D" id="3.40.630.30">
    <property type="match status" value="2"/>
</dbReference>
<dbReference type="PANTHER" id="PTHR43420:SF12">
    <property type="entry name" value="N-ACETYLTRANSFERASE DOMAIN-CONTAINING PROTEIN"/>
    <property type="match status" value="1"/>
</dbReference>
<dbReference type="STRING" id="476652.DEAC_c26260"/>
<sequence length="291" mass="33496">MIIKKYHSLNEPVMSRVLELENVCNDYDRLKGSVFLDTSLNFNQAIPGIFLLYDCQTLISMLSMFIPSHLEVEISAMTRPEYRQNGYFTALLEQAVEELRSHNIPEILFVCEKPSDVGKDVLLNHLQASYEHTEYYMSIPRGGQYNLGKQRLSLTKATLQDLEILIQLSSEIFEDNYDDAKSLIQNCLNSQTREQYLVTVDDKPMGIASVNHLAVEEASIFGLGILSEYRGNGYGQELLKLILKNLWNRGKQQVTLEVDSKNDRAFRLYQGMGFRIELAYDFYRKQVAEFC</sequence>
<keyword evidence="4" id="KW-0378">Hydrolase</keyword>
<dbReference type="PATRIC" id="fig|476652.3.peg.2747"/>
<comment type="caution">
    <text evidence="4">The sequence shown here is derived from an EMBL/GenBank/DDBJ whole genome shotgun (WGS) entry which is preliminary data.</text>
</comment>
<dbReference type="PROSITE" id="PS51186">
    <property type="entry name" value="GNAT"/>
    <property type="match status" value="2"/>
</dbReference>
<name>A0A0J1FPS7_9FIRM</name>
<dbReference type="InterPro" id="IPR016181">
    <property type="entry name" value="Acyl_CoA_acyltransferase"/>
</dbReference>
<feature type="domain" description="N-acetyltransferase" evidence="3">
    <location>
        <begin position="152"/>
        <end position="291"/>
    </location>
</feature>
<evidence type="ECO:0000259" key="3">
    <source>
        <dbReference type="PROSITE" id="PS51186"/>
    </source>
</evidence>
<protein>
    <submittedName>
        <fullName evidence="4">Protease synthase and sporulation negative regulatory protein PAI 1</fullName>
        <ecNumber evidence="4">2.3.1.-</ecNumber>
    </submittedName>
</protein>
<organism evidence="4 5">
    <name type="scientific">Desulfosporosinus acididurans</name>
    <dbReference type="NCBI Taxonomy" id="476652"/>
    <lineage>
        <taxon>Bacteria</taxon>
        <taxon>Bacillati</taxon>
        <taxon>Bacillota</taxon>
        <taxon>Clostridia</taxon>
        <taxon>Eubacteriales</taxon>
        <taxon>Desulfitobacteriaceae</taxon>
        <taxon>Desulfosporosinus</taxon>
    </lineage>
</organism>
<dbReference type="InterPro" id="IPR050680">
    <property type="entry name" value="YpeA/RimI_acetyltransf"/>
</dbReference>
<dbReference type="EMBL" id="LDZY01000008">
    <property type="protein sequence ID" value="KLU65489.1"/>
    <property type="molecule type" value="Genomic_DNA"/>
</dbReference>
<evidence type="ECO:0000313" key="4">
    <source>
        <dbReference type="EMBL" id="KLU65489.1"/>
    </source>
</evidence>
<dbReference type="AlphaFoldDB" id="A0A0J1FPS7"/>
<dbReference type="SUPFAM" id="SSF55729">
    <property type="entry name" value="Acyl-CoA N-acyltransferases (Nat)"/>
    <property type="match status" value="2"/>
</dbReference>
<dbReference type="PANTHER" id="PTHR43420">
    <property type="entry name" value="ACETYLTRANSFERASE"/>
    <property type="match status" value="1"/>
</dbReference>
<dbReference type="GO" id="GO:0006508">
    <property type="term" value="P:proteolysis"/>
    <property type="evidence" value="ECO:0007669"/>
    <property type="project" value="UniProtKB-KW"/>
</dbReference>
<evidence type="ECO:0000256" key="1">
    <source>
        <dbReference type="ARBA" id="ARBA00022679"/>
    </source>
</evidence>
<dbReference type="Pfam" id="PF00583">
    <property type="entry name" value="Acetyltransf_1"/>
    <property type="match status" value="2"/>
</dbReference>
<proteinExistence type="predicted"/>
<dbReference type="EC" id="2.3.1.-" evidence="4"/>
<evidence type="ECO:0000313" key="5">
    <source>
        <dbReference type="Proteomes" id="UP000036356"/>
    </source>
</evidence>
<keyword evidence="1 4" id="KW-0808">Transferase</keyword>
<keyword evidence="5" id="KW-1185">Reference proteome</keyword>
<dbReference type="GO" id="GO:0008233">
    <property type="term" value="F:peptidase activity"/>
    <property type="evidence" value="ECO:0007669"/>
    <property type="project" value="UniProtKB-KW"/>
</dbReference>
<evidence type="ECO:0000256" key="2">
    <source>
        <dbReference type="ARBA" id="ARBA00023315"/>
    </source>
</evidence>
<dbReference type="GO" id="GO:0016747">
    <property type="term" value="F:acyltransferase activity, transferring groups other than amino-acyl groups"/>
    <property type="evidence" value="ECO:0007669"/>
    <property type="project" value="InterPro"/>
</dbReference>
<dbReference type="CDD" id="cd04301">
    <property type="entry name" value="NAT_SF"/>
    <property type="match status" value="2"/>
</dbReference>